<dbReference type="GO" id="GO:0016020">
    <property type="term" value="C:membrane"/>
    <property type="evidence" value="ECO:0007669"/>
    <property type="project" value="InterPro"/>
</dbReference>
<dbReference type="RefSeq" id="XP_038054472.1">
    <property type="nucleotide sequence ID" value="XM_038198544.1"/>
</dbReference>
<proteinExistence type="predicted"/>
<feature type="signal peptide" evidence="4">
    <location>
        <begin position="1"/>
        <end position="29"/>
    </location>
</feature>
<dbReference type="Pfam" id="PF00530">
    <property type="entry name" value="SRCR"/>
    <property type="match status" value="4"/>
</dbReference>
<keyword evidence="7" id="KW-1185">Reference proteome</keyword>
<feature type="disulfide bond" evidence="3">
    <location>
        <begin position="103"/>
        <end position="113"/>
    </location>
</feature>
<dbReference type="PANTHER" id="PTHR48071:SF28">
    <property type="entry name" value="SRCR DOMAIN-CONTAINING PROTEIN"/>
    <property type="match status" value="1"/>
</dbReference>
<dbReference type="Proteomes" id="UP000887568">
    <property type="component" value="Unplaced"/>
</dbReference>
<evidence type="ECO:0000256" key="2">
    <source>
        <dbReference type="ARBA" id="ARBA00023157"/>
    </source>
</evidence>
<organism evidence="6 7">
    <name type="scientific">Patiria miniata</name>
    <name type="common">Bat star</name>
    <name type="synonym">Asterina miniata</name>
    <dbReference type="NCBI Taxonomy" id="46514"/>
    <lineage>
        <taxon>Eukaryota</taxon>
        <taxon>Metazoa</taxon>
        <taxon>Echinodermata</taxon>
        <taxon>Eleutherozoa</taxon>
        <taxon>Asterozoa</taxon>
        <taxon>Asteroidea</taxon>
        <taxon>Valvatacea</taxon>
        <taxon>Valvatida</taxon>
        <taxon>Asterinidae</taxon>
        <taxon>Patiria</taxon>
    </lineage>
</organism>
<sequence>MFTGVMKTISLAWLLETLILGAFWQSAKSQSDGDFRLNVSIPGSNLKKLEVFFVEKWGPVCANNWQLRESMVLCNQLGFQFVGSWGPDAEDQGVQGNLGYVNCQGDESSILDCSHMKRTNTSGPYCLVSGVVAMTCVETRGQGAQVSFVDGDASTEGRVEVRFQNGDTTFVYSICDEGWDLADADIACTTEEPPNGPALEAVGGSYFGEHPSASGSNEQFDGYLASGLQCDASATYENLIGCPNSGWFPKNCNKNAGVKCQRKPDALPMNITLIDGTSNYEGFVKVTLSDTASGSICSQKVLTLREGDVVCRSLGYGYALSVSEGKSSLQPVVFDLHCDGNEQSLTECVFNAGGNCDRGNTLEAKVTCSGPLEANKYPVELTDQLGARDKKGLLRVFRDGRWGTVCKTGWTKEDAQVVCRQLGYSSVVSYVSEDESGSGPIYLSNVDCDGTEQSLDQCQHDGLGGHEGCSHMMDVYVECGSAMMVCNAILIAALASLAKFLSSQ</sequence>
<feature type="disulfide bond" evidence="3">
    <location>
        <begin position="338"/>
        <end position="348"/>
    </location>
</feature>
<evidence type="ECO:0000313" key="6">
    <source>
        <dbReference type="EnsemblMetazoa" id="XP_038054472.1"/>
    </source>
</evidence>
<reference evidence="6" key="1">
    <citation type="submission" date="2022-11" db="UniProtKB">
        <authorList>
            <consortium name="EnsemblMetazoa"/>
        </authorList>
    </citation>
    <scope>IDENTIFICATION</scope>
</reference>
<dbReference type="PANTHER" id="PTHR48071">
    <property type="entry name" value="SRCR DOMAIN-CONTAINING PROTEIN"/>
    <property type="match status" value="1"/>
</dbReference>
<feature type="domain" description="SRCR" evidence="5">
    <location>
        <begin position="146"/>
        <end position="261"/>
    </location>
</feature>
<dbReference type="SMART" id="SM00202">
    <property type="entry name" value="SR"/>
    <property type="match status" value="4"/>
</dbReference>
<evidence type="ECO:0000256" key="3">
    <source>
        <dbReference type="PROSITE-ProRule" id="PRU00196"/>
    </source>
</evidence>
<evidence type="ECO:0000313" key="7">
    <source>
        <dbReference type="Proteomes" id="UP000887568"/>
    </source>
</evidence>
<dbReference type="Gene3D" id="3.10.250.10">
    <property type="entry name" value="SRCR-like domain"/>
    <property type="match status" value="4"/>
</dbReference>
<evidence type="ECO:0000259" key="5">
    <source>
        <dbReference type="PROSITE" id="PS50287"/>
    </source>
</evidence>
<dbReference type="InterPro" id="IPR036772">
    <property type="entry name" value="SRCR-like_dom_sf"/>
</dbReference>
<dbReference type="OrthoDB" id="5857313at2759"/>
<dbReference type="GeneID" id="119726725"/>
<dbReference type="AlphaFoldDB" id="A0A913ZS64"/>
<feature type="domain" description="SRCR" evidence="5">
    <location>
        <begin position="35"/>
        <end position="137"/>
    </location>
</feature>
<name>A0A913ZS64_PATMI</name>
<feature type="chain" id="PRO_5038056330" description="SRCR domain-containing protein" evidence="4">
    <location>
        <begin position="30"/>
        <end position="504"/>
    </location>
</feature>
<dbReference type="PROSITE" id="PS50287">
    <property type="entry name" value="SRCR_2"/>
    <property type="match status" value="4"/>
</dbReference>
<dbReference type="SUPFAM" id="SSF56487">
    <property type="entry name" value="SRCR-like"/>
    <property type="match status" value="4"/>
</dbReference>
<dbReference type="PRINTS" id="PR00258">
    <property type="entry name" value="SPERACTRCPTR"/>
</dbReference>
<protein>
    <recommendedName>
        <fullName evidence="5">SRCR domain-containing protein</fullName>
    </recommendedName>
</protein>
<feature type="domain" description="SRCR" evidence="5">
    <location>
        <begin position="379"/>
        <end position="480"/>
    </location>
</feature>
<accession>A0A913ZS64</accession>
<dbReference type="InterPro" id="IPR001190">
    <property type="entry name" value="SRCR"/>
</dbReference>
<dbReference type="EnsemblMetazoa" id="XM_038198544.1">
    <property type="protein sequence ID" value="XP_038054472.1"/>
    <property type="gene ID" value="LOC119726725"/>
</dbReference>
<evidence type="ECO:0000256" key="4">
    <source>
        <dbReference type="SAM" id="SignalP"/>
    </source>
</evidence>
<keyword evidence="1 4" id="KW-0732">Signal</keyword>
<evidence type="ECO:0000256" key="1">
    <source>
        <dbReference type="ARBA" id="ARBA00022729"/>
    </source>
</evidence>
<feature type="disulfide bond" evidence="3">
    <location>
        <begin position="448"/>
        <end position="458"/>
    </location>
</feature>
<keyword evidence="2 3" id="KW-1015">Disulfide bond</keyword>
<dbReference type="FunFam" id="3.10.250.10:FF:000001">
    <property type="entry name" value="Lysyl oxidase 4 isoform X1"/>
    <property type="match status" value="1"/>
</dbReference>
<feature type="domain" description="SRCR" evidence="5">
    <location>
        <begin position="271"/>
        <end position="369"/>
    </location>
</feature>
<comment type="caution">
    <text evidence="3">Lacks conserved residue(s) required for the propagation of feature annotation.</text>
</comment>